<dbReference type="PANTHER" id="PTHR11049:SF5">
    <property type="entry name" value="ACYL-COA THIOESTER HYDROLASE YCIA"/>
    <property type="match status" value="1"/>
</dbReference>
<evidence type="ECO:0000256" key="1">
    <source>
        <dbReference type="ARBA" id="ARBA00010458"/>
    </source>
</evidence>
<evidence type="ECO:0000313" key="6">
    <source>
        <dbReference type="Proteomes" id="UP000630923"/>
    </source>
</evidence>
<organism evidence="5 6">
    <name type="scientific">Kordiimonas sediminis</name>
    <dbReference type="NCBI Taxonomy" id="1735581"/>
    <lineage>
        <taxon>Bacteria</taxon>
        <taxon>Pseudomonadati</taxon>
        <taxon>Pseudomonadota</taxon>
        <taxon>Alphaproteobacteria</taxon>
        <taxon>Kordiimonadales</taxon>
        <taxon>Kordiimonadaceae</taxon>
        <taxon>Kordiimonas</taxon>
    </lineage>
</organism>
<dbReference type="RefSeq" id="WP_191253912.1">
    <property type="nucleotide sequence ID" value="NZ_BNCI01000002.1"/>
</dbReference>
<dbReference type="InterPro" id="IPR006683">
    <property type="entry name" value="Thioestr_dom"/>
</dbReference>
<keyword evidence="6" id="KW-1185">Reference proteome</keyword>
<dbReference type="Proteomes" id="UP000630923">
    <property type="component" value="Unassembled WGS sequence"/>
</dbReference>
<feature type="domain" description="HotDog ACOT-type" evidence="4">
    <location>
        <begin position="1"/>
        <end position="114"/>
    </location>
</feature>
<dbReference type="GO" id="GO:0052816">
    <property type="term" value="F:long-chain fatty acyl-CoA hydrolase activity"/>
    <property type="evidence" value="ECO:0007669"/>
    <property type="project" value="TreeGrafter"/>
</dbReference>
<dbReference type="Pfam" id="PF03061">
    <property type="entry name" value="4HBT"/>
    <property type="match status" value="1"/>
</dbReference>
<dbReference type="EMBL" id="BNCI01000002">
    <property type="protein sequence ID" value="GHF30567.1"/>
    <property type="molecule type" value="Genomic_DNA"/>
</dbReference>
<evidence type="ECO:0000256" key="3">
    <source>
        <dbReference type="PROSITE-ProRule" id="PRU01106"/>
    </source>
</evidence>
<protein>
    <submittedName>
        <fullName evidence="5">Acyl-CoA thioesterase</fullName>
    </submittedName>
</protein>
<gene>
    <name evidence="5" type="ORF">GCM10017044_27430</name>
</gene>
<dbReference type="InterPro" id="IPR029069">
    <property type="entry name" value="HotDog_dom_sf"/>
</dbReference>
<dbReference type="InterPro" id="IPR040170">
    <property type="entry name" value="Cytosol_ACT"/>
</dbReference>
<reference evidence="5" key="2">
    <citation type="submission" date="2020-09" db="EMBL/GenBank/DDBJ databases">
        <authorList>
            <person name="Sun Q."/>
            <person name="Kim S."/>
        </authorList>
    </citation>
    <scope>NUCLEOTIDE SEQUENCE</scope>
    <source>
        <strain evidence="5">KCTC 42590</strain>
    </source>
</reference>
<evidence type="ECO:0000259" key="4">
    <source>
        <dbReference type="PROSITE" id="PS51770"/>
    </source>
</evidence>
<evidence type="ECO:0000256" key="2">
    <source>
        <dbReference type="ARBA" id="ARBA00022801"/>
    </source>
</evidence>
<name>A0A919AZD5_9PROT</name>
<dbReference type="Gene3D" id="3.10.129.10">
    <property type="entry name" value="Hotdog Thioesterase"/>
    <property type="match status" value="1"/>
</dbReference>
<dbReference type="CDD" id="cd03442">
    <property type="entry name" value="BFIT_BACH"/>
    <property type="match status" value="1"/>
</dbReference>
<dbReference type="GO" id="GO:0006637">
    <property type="term" value="P:acyl-CoA metabolic process"/>
    <property type="evidence" value="ECO:0007669"/>
    <property type="project" value="TreeGrafter"/>
</dbReference>
<dbReference type="GO" id="GO:0009062">
    <property type="term" value="P:fatty acid catabolic process"/>
    <property type="evidence" value="ECO:0007669"/>
    <property type="project" value="TreeGrafter"/>
</dbReference>
<dbReference type="PROSITE" id="PS51770">
    <property type="entry name" value="HOTDOG_ACOT"/>
    <property type="match status" value="1"/>
</dbReference>
<comment type="similarity">
    <text evidence="1">Belongs to the acyl coenzyme A hydrolase family.</text>
</comment>
<dbReference type="AlphaFoldDB" id="A0A919AZD5"/>
<keyword evidence="2 3" id="KW-0378">Hydrolase</keyword>
<dbReference type="SUPFAM" id="SSF54637">
    <property type="entry name" value="Thioesterase/thiol ester dehydrase-isomerase"/>
    <property type="match status" value="1"/>
</dbReference>
<comment type="caution">
    <text evidence="5">The sequence shown here is derived from an EMBL/GenBank/DDBJ whole genome shotgun (WGS) entry which is preliminary data.</text>
</comment>
<accession>A0A919AZD5</accession>
<dbReference type="GO" id="GO:0005829">
    <property type="term" value="C:cytosol"/>
    <property type="evidence" value="ECO:0007669"/>
    <property type="project" value="TreeGrafter"/>
</dbReference>
<dbReference type="InterPro" id="IPR033120">
    <property type="entry name" value="HOTDOG_ACOT"/>
</dbReference>
<evidence type="ECO:0000313" key="5">
    <source>
        <dbReference type="EMBL" id="GHF30567.1"/>
    </source>
</evidence>
<dbReference type="PANTHER" id="PTHR11049">
    <property type="entry name" value="ACYL COENZYME A THIOESTER HYDROLASE"/>
    <property type="match status" value="1"/>
</dbReference>
<sequence length="129" mass="13671">MRDDVIIRTTPMPSDLNVNGNIFGGWVLSQMDIAGGVVAARIADGAVATVAIEGMKFHAPILPGDLISVYAHAEKIGRTSITVAIEVVAEARTRGADEIKVTEGKYIFVAVDKDGRPRPVPSSQKTVSI</sequence>
<proteinExistence type="inferred from homology"/>
<reference evidence="5" key="1">
    <citation type="journal article" date="2014" name="Int. J. Syst. Evol. Microbiol.">
        <title>Complete genome sequence of Corynebacterium casei LMG S-19264T (=DSM 44701T), isolated from a smear-ripened cheese.</title>
        <authorList>
            <consortium name="US DOE Joint Genome Institute (JGI-PGF)"/>
            <person name="Walter F."/>
            <person name="Albersmeier A."/>
            <person name="Kalinowski J."/>
            <person name="Ruckert C."/>
        </authorList>
    </citation>
    <scope>NUCLEOTIDE SEQUENCE</scope>
    <source>
        <strain evidence="5">KCTC 42590</strain>
    </source>
</reference>